<dbReference type="Gene3D" id="3.50.50.60">
    <property type="entry name" value="FAD/NAD(P)-binding domain"/>
    <property type="match status" value="1"/>
</dbReference>
<evidence type="ECO:0000259" key="6">
    <source>
        <dbReference type="PROSITE" id="PS00623"/>
    </source>
</evidence>
<evidence type="ECO:0000259" key="7">
    <source>
        <dbReference type="PROSITE" id="PS00624"/>
    </source>
</evidence>
<dbReference type="RefSeq" id="WP_406646735.1">
    <property type="nucleotide sequence ID" value="NZ_CP123584.1"/>
</dbReference>
<dbReference type="PANTHER" id="PTHR11552">
    <property type="entry name" value="GLUCOSE-METHANOL-CHOLINE GMC OXIDOREDUCTASE"/>
    <property type="match status" value="1"/>
</dbReference>
<dbReference type="InterPro" id="IPR007867">
    <property type="entry name" value="GMC_OxRtase_C"/>
</dbReference>
<dbReference type="InterPro" id="IPR000172">
    <property type="entry name" value="GMC_OxRdtase_N"/>
</dbReference>
<protein>
    <submittedName>
        <fullName evidence="8">GMC family oxidoreductase N-terminal domain-containing protein</fullName>
    </submittedName>
</protein>
<dbReference type="InterPro" id="IPR036188">
    <property type="entry name" value="FAD/NAD-bd_sf"/>
</dbReference>
<evidence type="ECO:0000256" key="5">
    <source>
        <dbReference type="RuleBase" id="RU003968"/>
    </source>
</evidence>
<feature type="domain" description="Glucose-methanol-choline oxidoreductase N-terminal" evidence="7">
    <location>
        <begin position="268"/>
        <end position="282"/>
    </location>
</feature>
<proteinExistence type="inferred from homology"/>
<dbReference type="Pfam" id="PF05199">
    <property type="entry name" value="GMC_oxred_C"/>
    <property type="match status" value="1"/>
</dbReference>
<gene>
    <name evidence="8" type="ORF">QEZ52_20540</name>
</gene>
<dbReference type="Gene3D" id="3.30.560.10">
    <property type="entry name" value="Glucose Oxidase, domain 3"/>
    <property type="match status" value="1"/>
</dbReference>
<name>A0ABZ2XTD9_9RHOB</name>
<dbReference type="SUPFAM" id="SSF51905">
    <property type="entry name" value="FAD/NAD(P)-binding domain"/>
    <property type="match status" value="1"/>
</dbReference>
<dbReference type="PROSITE" id="PS00623">
    <property type="entry name" value="GMC_OXRED_1"/>
    <property type="match status" value="1"/>
</dbReference>
<evidence type="ECO:0000313" key="8">
    <source>
        <dbReference type="EMBL" id="WZK88948.1"/>
    </source>
</evidence>
<evidence type="ECO:0000256" key="3">
    <source>
        <dbReference type="ARBA" id="ARBA00022630"/>
    </source>
</evidence>
<dbReference type="Pfam" id="PF00732">
    <property type="entry name" value="GMC_oxred_N"/>
    <property type="match status" value="1"/>
</dbReference>
<evidence type="ECO:0000313" key="9">
    <source>
        <dbReference type="Proteomes" id="UP001623232"/>
    </source>
</evidence>
<comment type="similarity">
    <text evidence="2 5">Belongs to the GMC oxidoreductase family.</text>
</comment>
<sequence>MSTSPSYDFIIVGAGSAGCVLADKLTRCGRHKVLLIEAGGTDRRFWIKVPLGYGFTFSDPAVNWRYDAEPDPGLDGRAAYWPRGRVLGGSSSINAMAYVRGLPHDFDDWDTAGATGWGWDTVRQTFDALESNDEYDAHGRWHRRGDGPVRVTDMRDHMHPFTRHFLSAAQDMGWPAMDDMNAAPATPSNTPPGEGLAHVRSTVKNGMRWSSADAFLRPAKSRPNLTIVSNAHVENIVIENGAATGVRYRRGQQKHHARAQREVLLSAGAVNSPQLLQHSGIGPAAVLQRHGIAVHNDLSQVGQGLQDHLAVSHFFWANEPTLNAKLGNWMGQMRAGLTYILTRRGPLAVPVNQCSGFARTAGADQPDVQVYCNPASYSTQASGKPQIDRDNGFLLCVQPCRPTSRGEITIRSANPNDAPLIHPNSLSTPEDRATVLRASHLLQSLAQTPAITRVTRERRDPDIMTMDDDALLENFRTRAGTVFHPTCTCRMGTDATNSVLDARLRVHGTRGLRVVDASAFPNITSGNTNAPTMMLAARAADLILMDQTDNRTSP</sequence>
<organism evidence="8 9">
    <name type="scientific">Aliisedimentitalea scapharcae</name>
    <dbReference type="NCBI Taxonomy" id="1524259"/>
    <lineage>
        <taxon>Bacteria</taxon>
        <taxon>Pseudomonadati</taxon>
        <taxon>Pseudomonadota</taxon>
        <taxon>Alphaproteobacteria</taxon>
        <taxon>Rhodobacterales</taxon>
        <taxon>Roseobacteraceae</taxon>
        <taxon>Aliisedimentitalea</taxon>
    </lineage>
</organism>
<comment type="cofactor">
    <cofactor evidence="1">
        <name>FAD</name>
        <dbReference type="ChEBI" id="CHEBI:57692"/>
    </cofactor>
</comment>
<evidence type="ECO:0000256" key="1">
    <source>
        <dbReference type="ARBA" id="ARBA00001974"/>
    </source>
</evidence>
<keyword evidence="3 5" id="KW-0285">Flavoprotein</keyword>
<dbReference type="PIRSF" id="PIRSF000137">
    <property type="entry name" value="Alcohol_oxidase"/>
    <property type="match status" value="1"/>
</dbReference>
<evidence type="ECO:0000256" key="4">
    <source>
        <dbReference type="ARBA" id="ARBA00022827"/>
    </source>
</evidence>
<dbReference type="PANTHER" id="PTHR11552:SF147">
    <property type="entry name" value="CHOLINE DEHYDROGENASE, MITOCHONDRIAL"/>
    <property type="match status" value="1"/>
</dbReference>
<accession>A0ABZ2XTD9</accession>
<feature type="domain" description="Glucose-methanol-choline oxidoreductase N-terminal" evidence="6">
    <location>
        <begin position="84"/>
        <end position="107"/>
    </location>
</feature>
<dbReference type="PROSITE" id="PS00624">
    <property type="entry name" value="GMC_OXRED_2"/>
    <property type="match status" value="1"/>
</dbReference>
<keyword evidence="4 5" id="KW-0274">FAD</keyword>
<keyword evidence="9" id="KW-1185">Reference proteome</keyword>
<dbReference type="SUPFAM" id="SSF54373">
    <property type="entry name" value="FAD-linked reductases, C-terminal domain"/>
    <property type="match status" value="1"/>
</dbReference>
<evidence type="ECO:0000256" key="2">
    <source>
        <dbReference type="ARBA" id="ARBA00010790"/>
    </source>
</evidence>
<dbReference type="InterPro" id="IPR012132">
    <property type="entry name" value="GMC_OxRdtase"/>
</dbReference>
<dbReference type="Proteomes" id="UP001623232">
    <property type="component" value="Chromosome"/>
</dbReference>
<dbReference type="EMBL" id="CP123584">
    <property type="protein sequence ID" value="WZK88948.1"/>
    <property type="molecule type" value="Genomic_DNA"/>
</dbReference>
<reference evidence="8 9" key="1">
    <citation type="submission" date="2023-04" db="EMBL/GenBank/DDBJ databases">
        <title>Complete genome sequence of Alisedimentitalea scapharcae.</title>
        <authorList>
            <person name="Rong J.-C."/>
            <person name="Yi M.-L."/>
            <person name="Zhao Q."/>
        </authorList>
    </citation>
    <scope>NUCLEOTIDE SEQUENCE [LARGE SCALE GENOMIC DNA]</scope>
    <source>
        <strain evidence="8 9">KCTC 42119</strain>
    </source>
</reference>